<feature type="domain" description="Lipoyl-binding" evidence="5">
    <location>
        <begin position="68"/>
        <end position="144"/>
    </location>
</feature>
<protein>
    <recommendedName>
        <fullName evidence="2 4">Biotin carboxyl carrier protein of acetyl-CoA carboxylase</fullName>
    </recommendedName>
</protein>
<keyword evidence="6" id="KW-0436">Ligase</keyword>
<accession>A0A0F3GX83</accession>
<sequence length="146" mass="16303">MDINLIKELIETLKATDITELFYEQDGLKIKLRRHRASPERAPAPLSPVVTITQECALPAVDDKKKNLITVKSPIVGTFYRSSSPESKPFVEVGDRIKKGHVLCVIEAMKLMNEIESEIDATIVEILVENATAVEYAEPLFLVEPV</sequence>
<dbReference type="InterPro" id="IPR001249">
    <property type="entry name" value="AcCoA_biotinCC"/>
</dbReference>
<dbReference type="EMBL" id="LACI01000537">
    <property type="protein sequence ID" value="KJU86599.1"/>
    <property type="molecule type" value="Genomic_DNA"/>
</dbReference>
<dbReference type="GO" id="GO:0006633">
    <property type="term" value="P:fatty acid biosynthetic process"/>
    <property type="evidence" value="ECO:0007669"/>
    <property type="project" value="UniProtKB-UniPathway"/>
</dbReference>
<evidence type="ECO:0000256" key="4">
    <source>
        <dbReference type="RuleBase" id="RU364072"/>
    </source>
</evidence>
<evidence type="ECO:0000256" key="2">
    <source>
        <dbReference type="ARBA" id="ARBA00017562"/>
    </source>
</evidence>
<proteinExistence type="predicted"/>
<dbReference type="Gene3D" id="2.40.50.100">
    <property type="match status" value="1"/>
</dbReference>
<organism evidence="6 7">
    <name type="scientific">Candidatus Magnetobacterium bavaricum</name>
    <dbReference type="NCBI Taxonomy" id="29290"/>
    <lineage>
        <taxon>Bacteria</taxon>
        <taxon>Pseudomonadati</taxon>
        <taxon>Nitrospirota</taxon>
        <taxon>Thermodesulfovibrionia</taxon>
        <taxon>Thermodesulfovibrionales</taxon>
        <taxon>Candidatus Magnetobacteriaceae</taxon>
        <taxon>Candidatus Magnetobacterium</taxon>
    </lineage>
</organism>
<gene>
    <name evidence="6" type="ORF">MBAV_001217</name>
</gene>
<evidence type="ECO:0000259" key="5">
    <source>
        <dbReference type="PROSITE" id="PS50968"/>
    </source>
</evidence>
<keyword evidence="4" id="KW-0443">Lipid metabolism</keyword>
<reference evidence="6 7" key="1">
    <citation type="submission" date="2015-02" db="EMBL/GenBank/DDBJ databases">
        <title>Single-cell genomics of uncultivated deep-branching MTB reveals a conserved set of magnetosome genes.</title>
        <authorList>
            <person name="Kolinko S."/>
            <person name="Richter M."/>
            <person name="Glockner F.O."/>
            <person name="Brachmann A."/>
            <person name="Schuler D."/>
        </authorList>
    </citation>
    <scope>NUCLEOTIDE SEQUENCE [LARGE SCALE GENOMIC DNA]</scope>
    <source>
        <strain evidence="6">TM-1</strain>
    </source>
</reference>
<dbReference type="Pfam" id="PF00364">
    <property type="entry name" value="Biotin_lipoyl"/>
    <property type="match status" value="1"/>
</dbReference>
<comment type="function">
    <text evidence="1 4">This protein is a component of the acetyl coenzyme A carboxylase complex; first, biotin carboxylase catalyzes the carboxylation of the carrier protein and then the transcarboxylase transfers the carboxyl group to form malonyl-CoA.</text>
</comment>
<dbReference type="UniPathway" id="UPA00094"/>
<keyword evidence="3 4" id="KW-0092">Biotin</keyword>
<dbReference type="InterPro" id="IPR011053">
    <property type="entry name" value="Single_hybrid_motif"/>
</dbReference>
<evidence type="ECO:0000313" key="7">
    <source>
        <dbReference type="Proteomes" id="UP000033423"/>
    </source>
</evidence>
<evidence type="ECO:0000256" key="3">
    <source>
        <dbReference type="ARBA" id="ARBA00023267"/>
    </source>
</evidence>
<dbReference type="GO" id="GO:0009317">
    <property type="term" value="C:acetyl-CoA carboxylase complex"/>
    <property type="evidence" value="ECO:0007669"/>
    <property type="project" value="InterPro"/>
</dbReference>
<keyword evidence="4" id="KW-0275">Fatty acid biosynthesis</keyword>
<dbReference type="PROSITE" id="PS50968">
    <property type="entry name" value="BIOTINYL_LIPOYL"/>
    <property type="match status" value="1"/>
</dbReference>
<evidence type="ECO:0000256" key="1">
    <source>
        <dbReference type="ARBA" id="ARBA00003761"/>
    </source>
</evidence>
<dbReference type="InterPro" id="IPR050709">
    <property type="entry name" value="Biotin_Carboxyl_Carrier/Decarb"/>
</dbReference>
<name>A0A0F3GX83_9BACT</name>
<keyword evidence="4" id="KW-0276">Fatty acid metabolism</keyword>
<comment type="pathway">
    <text evidence="4">Lipid metabolism; fatty acid biosynthesis.</text>
</comment>
<dbReference type="PRINTS" id="PR01071">
    <property type="entry name" value="ACOABIOTINCC"/>
</dbReference>
<dbReference type="AlphaFoldDB" id="A0A0F3GX83"/>
<dbReference type="PANTHER" id="PTHR45266:SF3">
    <property type="entry name" value="OXALOACETATE DECARBOXYLASE ALPHA CHAIN"/>
    <property type="match status" value="1"/>
</dbReference>
<dbReference type="Proteomes" id="UP000033423">
    <property type="component" value="Unassembled WGS sequence"/>
</dbReference>
<dbReference type="NCBIfam" id="TIGR00531">
    <property type="entry name" value="BCCP"/>
    <property type="match status" value="1"/>
</dbReference>
<keyword evidence="7" id="KW-1185">Reference proteome</keyword>
<dbReference type="SUPFAM" id="SSF51230">
    <property type="entry name" value="Single hybrid motif"/>
    <property type="match status" value="1"/>
</dbReference>
<keyword evidence="4" id="KW-0444">Lipid biosynthesis</keyword>
<dbReference type="CDD" id="cd06850">
    <property type="entry name" value="biotinyl_domain"/>
    <property type="match status" value="1"/>
</dbReference>
<comment type="caution">
    <text evidence="6">The sequence shown here is derived from an EMBL/GenBank/DDBJ whole genome shotgun (WGS) entry which is preliminary data.</text>
</comment>
<dbReference type="InterPro" id="IPR000089">
    <property type="entry name" value="Biotin_lipoyl"/>
</dbReference>
<dbReference type="PANTHER" id="PTHR45266">
    <property type="entry name" value="OXALOACETATE DECARBOXYLASE ALPHA CHAIN"/>
    <property type="match status" value="1"/>
</dbReference>
<evidence type="ECO:0000313" key="6">
    <source>
        <dbReference type="EMBL" id="KJU86599.1"/>
    </source>
</evidence>
<dbReference type="GO" id="GO:0003989">
    <property type="term" value="F:acetyl-CoA carboxylase activity"/>
    <property type="evidence" value="ECO:0007669"/>
    <property type="project" value="InterPro"/>
</dbReference>
<dbReference type="PATRIC" id="fig|29290.4.peg.1618"/>